<dbReference type="InterPro" id="IPR059181">
    <property type="entry name" value="RWDD2A-B_C"/>
</dbReference>
<dbReference type="InterPro" id="IPR017359">
    <property type="entry name" value="Phi-like"/>
</dbReference>
<dbReference type="OrthoDB" id="432412at2759"/>
<dbReference type="PANTHER" id="PTHR15955:SF8">
    <property type="entry name" value="RWD DOMAIN-CONTAINING PROTEIN 2B-RELATED"/>
    <property type="match status" value="1"/>
</dbReference>
<organism evidence="1 2">
    <name type="scientific">Apiotrichum porosum</name>
    <dbReference type="NCBI Taxonomy" id="105984"/>
    <lineage>
        <taxon>Eukaryota</taxon>
        <taxon>Fungi</taxon>
        <taxon>Dikarya</taxon>
        <taxon>Basidiomycota</taxon>
        <taxon>Agaricomycotina</taxon>
        <taxon>Tremellomycetes</taxon>
        <taxon>Trichosporonales</taxon>
        <taxon>Trichosporonaceae</taxon>
        <taxon>Apiotrichum</taxon>
    </lineage>
</organism>
<dbReference type="STRING" id="105984.A0A427XEM3"/>
<protein>
    <submittedName>
        <fullName evidence="1">Uncharacterized protein</fullName>
    </submittedName>
</protein>
<dbReference type="AlphaFoldDB" id="A0A427XEM3"/>
<gene>
    <name evidence="1" type="ORF">EHS24_003319</name>
</gene>
<proteinExistence type="predicted"/>
<sequence>MAASETLDAEIELIASSLLPEESLSSPPLSWPREIAIVNAESQRTLHIRIAEEYPKRQAVTVEVKGNDIGRDAAAEWSKRINGFLDSWEESEDFPLYQLATTHLLPLLAPETAPPAPKITAPPPPPPIPHHALLTSHHLLSSTKRKNFLALSSQLSLVGFSKVGHPGIYYAVGDKDDLEEWMREVKSWNWLALRVRVGVEPIRDAEVELEGRGKESGARGGKGRGDWVELKKIGDALEWLKKRGREQMLLDIGIGGSSE</sequence>
<dbReference type="Proteomes" id="UP000279236">
    <property type="component" value="Unassembled WGS sequence"/>
</dbReference>
<reference evidence="1 2" key="1">
    <citation type="submission" date="2018-11" db="EMBL/GenBank/DDBJ databases">
        <title>Genome sequence of Apiotrichum porosum DSM 27194.</title>
        <authorList>
            <person name="Aliyu H."/>
            <person name="Gorte O."/>
            <person name="Ochsenreither K."/>
        </authorList>
    </citation>
    <scope>NUCLEOTIDE SEQUENCE [LARGE SCALE GENOMIC DNA]</scope>
    <source>
        <strain evidence="1 2">DSM 27194</strain>
    </source>
</reference>
<dbReference type="EMBL" id="RSCE01000016">
    <property type="protein sequence ID" value="RSH77359.1"/>
    <property type="molecule type" value="Genomic_DNA"/>
</dbReference>
<comment type="caution">
    <text evidence="1">The sequence shown here is derived from an EMBL/GenBank/DDBJ whole genome shotgun (WGS) entry which is preliminary data.</text>
</comment>
<evidence type="ECO:0000313" key="2">
    <source>
        <dbReference type="Proteomes" id="UP000279236"/>
    </source>
</evidence>
<dbReference type="CDD" id="cd24163">
    <property type="entry name" value="RWDD2_C"/>
    <property type="match status" value="1"/>
</dbReference>
<name>A0A427XEM3_9TREE</name>
<keyword evidence="2" id="KW-1185">Reference proteome</keyword>
<dbReference type="PANTHER" id="PTHR15955">
    <property type="entry name" value="RWD DOMAIN CONTAINING PROTEIN 2"/>
    <property type="match status" value="1"/>
</dbReference>
<dbReference type="GeneID" id="39587862"/>
<dbReference type="RefSeq" id="XP_028472506.1">
    <property type="nucleotide sequence ID" value="XM_028619010.1"/>
</dbReference>
<evidence type="ECO:0000313" key="1">
    <source>
        <dbReference type="EMBL" id="RSH77359.1"/>
    </source>
</evidence>
<accession>A0A427XEM3</accession>